<dbReference type="OrthoDB" id="2690847at2759"/>
<evidence type="ECO:0000313" key="1">
    <source>
        <dbReference type="EMBL" id="KIO07594.1"/>
    </source>
</evidence>
<reference evidence="2" key="2">
    <citation type="submission" date="2015-01" db="EMBL/GenBank/DDBJ databases">
        <title>Evolutionary Origins and Diversification of the Mycorrhizal Mutualists.</title>
        <authorList>
            <consortium name="DOE Joint Genome Institute"/>
            <consortium name="Mycorrhizal Genomics Consortium"/>
            <person name="Kohler A."/>
            <person name="Kuo A."/>
            <person name="Nagy L.G."/>
            <person name="Floudas D."/>
            <person name="Copeland A."/>
            <person name="Barry K.W."/>
            <person name="Cichocki N."/>
            <person name="Veneault-Fourrey C."/>
            <person name="LaButti K."/>
            <person name="Lindquist E.A."/>
            <person name="Lipzen A."/>
            <person name="Lundell T."/>
            <person name="Morin E."/>
            <person name="Murat C."/>
            <person name="Riley R."/>
            <person name="Ohm R."/>
            <person name="Sun H."/>
            <person name="Tunlid A."/>
            <person name="Henrissat B."/>
            <person name="Grigoriev I.V."/>
            <person name="Hibbett D.S."/>
            <person name="Martin F."/>
        </authorList>
    </citation>
    <scope>NUCLEOTIDE SEQUENCE [LARGE SCALE GENOMIC DNA]</scope>
    <source>
        <strain evidence="2">Marx 270</strain>
    </source>
</reference>
<evidence type="ECO:0000313" key="2">
    <source>
        <dbReference type="Proteomes" id="UP000054217"/>
    </source>
</evidence>
<protein>
    <submittedName>
        <fullName evidence="1">Uncharacterized protein</fullName>
    </submittedName>
</protein>
<sequence>MESQDANIMKAKATLKSKDFQLVLKWHIMACLLSPNLTAYVEDTLQHLLDFIQEHQDLFKVDKLYFEETDLHEQFMKLVSKTLANCHGHMKIMLIKSIGKQSSIINIAQSLSMGNMDMNTAHWMCCLCLFLIGTQDFKEITLQDTWALSLVPMIHSDLARIVEEGLDNVNVEELSVKMLINRTWSAKVLALSWQSLVIMQMPRSMTWSWEMAFPFLSITKKKKIPISLVWVLRQMMTLLALASTTAMLPTSLQMVTGPASVQRPHCGLQDNFGTMLTIVLKICGRL</sequence>
<gene>
    <name evidence="1" type="ORF">M404DRAFT_135947</name>
</gene>
<organism evidence="1 2">
    <name type="scientific">Pisolithus tinctorius Marx 270</name>
    <dbReference type="NCBI Taxonomy" id="870435"/>
    <lineage>
        <taxon>Eukaryota</taxon>
        <taxon>Fungi</taxon>
        <taxon>Dikarya</taxon>
        <taxon>Basidiomycota</taxon>
        <taxon>Agaricomycotina</taxon>
        <taxon>Agaricomycetes</taxon>
        <taxon>Agaricomycetidae</taxon>
        <taxon>Boletales</taxon>
        <taxon>Sclerodermatineae</taxon>
        <taxon>Pisolithaceae</taxon>
        <taxon>Pisolithus</taxon>
    </lineage>
</organism>
<dbReference type="HOGENOM" id="CLU_973575_0_0_1"/>
<keyword evidence="2" id="KW-1185">Reference proteome</keyword>
<reference evidence="1 2" key="1">
    <citation type="submission" date="2014-04" db="EMBL/GenBank/DDBJ databases">
        <authorList>
            <consortium name="DOE Joint Genome Institute"/>
            <person name="Kuo A."/>
            <person name="Kohler A."/>
            <person name="Costa M.D."/>
            <person name="Nagy L.G."/>
            <person name="Floudas D."/>
            <person name="Copeland A."/>
            <person name="Barry K.W."/>
            <person name="Cichocki N."/>
            <person name="Veneault-Fourrey C."/>
            <person name="LaButti K."/>
            <person name="Lindquist E.A."/>
            <person name="Lipzen A."/>
            <person name="Lundell T."/>
            <person name="Morin E."/>
            <person name="Murat C."/>
            <person name="Sun H."/>
            <person name="Tunlid A."/>
            <person name="Henrissat B."/>
            <person name="Grigoriev I.V."/>
            <person name="Hibbett D.S."/>
            <person name="Martin F."/>
            <person name="Nordberg H.P."/>
            <person name="Cantor M.N."/>
            <person name="Hua S.X."/>
        </authorList>
    </citation>
    <scope>NUCLEOTIDE SEQUENCE [LARGE SCALE GENOMIC DNA]</scope>
    <source>
        <strain evidence="1 2">Marx 270</strain>
    </source>
</reference>
<dbReference type="AlphaFoldDB" id="A0A0C3PHT0"/>
<dbReference type="STRING" id="870435.A0A0C3PHT0"/>
<dbReference type="EMBL" id="KN831959">
    <property type="protein sequence ID" value="KIO07594.1"/>
    <property type="molecule type" value="Genomic_DNA"/>
</dbReference>
<dbReference type="InParanoid" id="A0A0C3PHT0"/>
<name>A0A0C3PHT0_PISTI</name>
<accession>A0A0C3PHT0</accession>
<proteinExistence type="predicted"/>
<dbReference type="Proteomes" id="UP000054217">
    <property type="component" value="Unassembled WGS sequence"/>
</dbReference>